<organism evidence="4 5">
    <name type="scientific">Puniceicoccus vermicola</name>
    <dbReference type="NCBI Taxonomy" id="388746"/>
    <lineage>
        <taxon>Bacteria</taxon>
        <taxon>Pseudomonadati</taxon>
        <taxon>Verrucomicrobiota</taxon>
        <taxon>Opitutia</taxon>
        <taxon>Puniceicoccales</taxon>
        <taxon>Puniceicoccaceae</taxon>
        <taxon>Puniceicoccus</taxon>
    </lineage>
</organism>
<dbReference type="PANTHER" id="PTHR46429">
    <property type="entry name" value="23S RRNA (GUANOSINE-2'-O-)-METHYLTRANSFERASE RLMB"/>
    <property type="match status" value="1"/>
</dbReference>
<evidence type="ECO:0000259" key="3">
    <source>
        <dbReference type="Pfam" id="PF00588"/>
    </source>
</evidence>
<dbReference type="Pfam" id="PF00588">
    <property type="entry name" value="SpoU_methylase"/>
    <property type="match status" value="1"/>
</dbReference>
<sequence>MGRNSIKKLRKPPRYNRGSAIVHLVDEPDLFRLLESTENPFVLVLDGVQDPHNLGACLRTCSGAGVTAVIAPKKGACGITDTVRDISCGGTEDVPFLQVRNLSQTLRNLQEMGIRLVATADEAEESLYEVDLTGPVGIILGSEGWGVRKKIADNSDHRVSIPMQGSVDCLNVSVSTGVCLYEAVRQRLT</sequence>
<name>A0A7X1AYN3_9BACT</name>
<reference evidence="4 5" key="1">
    <citation type="submission" date="2020-07" db="EMBL/GenBank/DDBJ databases">
        <authorList>
            <person name="Feng X."/>
        </authorList>
    </citation>
    <scope>NUCLEOTIDE SEQUENCE [LARGE SCALE GENOMIC DNA]</scope>
    <source>
        <strain evidence="4 5">JCM14086</strain>
    </source>
</reference>
<gene>
    <name evidence="4" type="primary">rlmB</name>
    <name evidence="4" type="ORF">H5P30_11490</name>
</gene>
<keyword evidence="1 4" id="KW-0489">Methyltransferase</keyword>
<dbReference type="InterPro" id="IPR004441">
    <property type="entry name" value="rRNA_MeTrfase_TrmH"/>
</dbReference>
<dbReference type="InterPro" id="IPR029028">
    <property type="entry name" value="Alpha/beta_knot_MTases"/>
</dbReference>
<evidence type="ECO:0000256" key="1">
    <source>
        <dbReference type="ARBA" id="ARBA00022603"/>
    </source>
</evidence>
<evidence type="ECO:0000256" key="2">
    <source>
        <dbReference type="ARBA" id="ARBA00022679"/>
    </source>
</evidence>
<dbReference type="Proteomes" id="UP000525652">
    <property type="component" value="Unassembled WGS sequence"/>
</dbReference>
<evidence type="ECO:0000313" key="4">
    <source>
        <dbReference type="EMBL" id="MBC2602401.1"/>
    </source>
</evidence>
<evidence type="ECO:0000313" key="5">
    <source>
        <dbReference type="Proteomes" id="UP000525652"/>
    </source>
</evidence>
<dbReference type="AlphaFoldDB" id="A0A7X1AYN3"/>
<keyword evidence="2 4" id="KW-0808">Transferase</keyword>
<comment type="caution">
    <text evidence="4">The sequence shown here is derived from an EMBL/GenBank/DDBJ whole genome shotgun (WGS) entry which is preliminary data.</text>
</comment>
<dbReference type="NCBIfam" id="TIGR00186">
    <property type="entry name" value="rRNA_methyl_3"/>
    <property type="match status" value="1"/>
</dbReference>
<accession>A0A7X1AYN3</accession>
<dbReference type="Gene3D" id="3.40.1280.10">
    <property type="match status" value="1"/>
</dbReference>
<dbReference type="RefSeq" id="WP_185693087.1">
    <property type="nucleotide sequence ID" value="NZ_JACHVA010000089.1"/>
</dbReference>
<dbReference type="InterPro" id="IPR029026">
    <property type="entry name" value="tRNA_m1G_MTases_N"/>
</dbReference>
<dbReference type="GO" id="GO:0003723">
    <property type="term" value="F:RNA binding"/>
    <property type="evidence" value="ECO:0007669"/>
    <property type="project" value="InterPro"/>
</dbReference>
<feature type="domain" description="tRNA/rRNA methyltransferase SpoU type" evidence="3">
    <location>
        <begin position="41"/>
        <end position="181"/>
    </location>
</feature>
<dbReference type="CDD" id="cd18103">
    <property type="entry name" value="SpoU-like_RlmB"/>
    <property type="match status" value="1"/>
</dbReference>
<dbReference type="SUPFAM" id="SSF75217">
    <property type="entry name" value="alpha/beta knot"/>
    <property type="match status" value="1"/>
</dbReference>
<dbReference type="GO" id="GO:0070039">
    <property type="term" value="F:rRNA (guanosine-2'-O-)-methyltransferase activity"/>
    <property type="evidence" value="ECO:0007669"/>
    <property type="project" value="TreeGrafter"/>
</dbReference>
<dbReference type="PANTHER" id="PTHR46429:SF1">
    <property type="entry name" value="23S RRNA (GUANOSINE-2'-O-)-METHYLTRANSFERASE RLMB"/>
    <property type="match status" value="1"/>
</dbReference>
<keyword evidence="5" id="KW-1185">Reference proteome</keyword>
<dbReference type="GO" id="GO:0005829">
    <property type="term" value="C:cytosol"/>
    <property type="evidence" value="ECO:0007669"/>
    <property type="project" value="TreeGrafter"/>
</dbReference>
<dbReference type="InterPro" id="IPR001537">
    <property type="entry name" value="SpoU_MeTrfase"/>
</dbReference>
<dbReference type="EMBL" id="JACHVA010000089">
    <property type="protein sequence ID" value="MBC2602401.1"/>
    <property type="molecule type" value="Genomic_DNA"/>
</dbReference>
<protein>
    <submittedName>
        <fullName evidence="4">23S rRNA (Guanosine(2251)-2'-O)-methyltransferase RlmB</fullName>
    </submittedName>
</protein>
<proteinExistence type="predicted"/>